<dbReference type="InterPro" id="IPR005471">
    <property type="entry name" value="Tscrpt_reg_IclR_N"/>
</dbReference>
<name>A0A157LVD5_9BORD</name>
<reference evidence="6 7" key="1">
    <citation type="submission" date="2016-03" db="EMBL/GenBank/DDBJ databases">
        <authorList>
            <consortium name="Pathogen Informatics"/>
        </authorList>
    </citation>
    <scope>NUCLEOTIDE SEQUENCE [LARGE SCALE GENOMIC DNA]</scope>
    <source>
        <strain evidence="6 7">NCTC13364</strain>
    </source>
</reference>
<dbReference type="PANTHER" id="PTHR30136:SF33">
    <property type="entry name" value="TRANSCRIPTIONAL REGULATORY PROTEIN"/>
    <property type="match status" value="1"/>
</dbReference>
<dbReference type="PANTHER" id="PTHR30136">
    <property type="entry name" value="HELIX-TURN-HELIX TRANSCRIPTIONAL REGULATOR, ICLR FAMILY"/>
    <property type="match status" value="1"/>
</dbReference>
<evidence type="ECO:0000259" key="4">
    <source>
        <dbReference type="PROSITE" id="PS51077"/>
    </source>
</evidence>
<accession>A0A157LVD5</accession>
<gene>
    <name evidence="6" type="primary">kdgR_2</name>
    <name evidence="6" type="ORF">SAMEA1982600_00892</name>
</gene>
<keyword evidence="2" id="KW-0238">DNA-binding</keyword>
<dbReference type="OrthoDB" id="5401369at2"/>
<evidence type="ECO:0000256" key="3">
    <source>
        <dbReference type="ARBA" id="ARBA00023163"/>
    </source>
</evidence>
<dbReference type="GO" id="GO:0045892">
    <property type="term" value="P:negative regulation of DNA-templated transcription"/>
    <property type="evidence" value="ECO:0007669"/>
    <property type="project" value="TreeGrafter"/>
</dbReference>
<dbReference type="InterPro" id="IPR036390">
    <property type="entry name" value="WH_DNA-bd_sf"/>
</dbReference>
<feature type="domain" description="IclR-ED" evidence="5">
    <location>
        <begin position="82"/>
        <end position="265"/>
    </location>
</feature>
<dbReference type="AlphaFoldDB" id="A0A157LVD5"/>
<dbReference type="EMBL" id="FKBS01000008">
    <property type="protein sequence ID" value="SAI00745.1"/>
    <property type="molecule type" value="Genomic_DNA"/>
</dbReference>
<evidence type="ECO:0000259" key="5">
    <source>
        <dbReference type="PROSITE" id="PS51078"/>
    </source>
</evidence>
<protein>
    <submittedName>
        <fullName evidence="6">IclR family transcriptional regulator</fullName>
    </submittedName>
</protein>
<dbReference type="Proteomes" id="UP000077037">
    <property type="component" value="Unassembled WGS sequence"/>
</dbReference>
<evidence type="ECO:0000256" key="1">
    <source>
        <dbReference type="ARBA" id="ARBA00023015"/>
    </source>
</evidence>
<dbReference type="PROSITE" id="PS51077">
    <property type="entry name" value="HTH_ICLR"/>
    <property type="match status" value="1"/>
</dbReference>
<dbReference type="Pfam" id="PF01614">
    <property type="entry name" value="IclR_C"/>
    <property type="match status" value="1"/>
</dbReference>
<proteinExistence type="predicted"/>
<dbReference type="InterPro" id="IPR014757">
    <property type="entry name" value="Tscrpt_reg_IclR_C"/>
</dbReference>
<keyword evidence="1" id="KW-0805">Transcription regulation</keyword>
<organism evidence="6 7">
    <name type="scientific">Bordetella ansorpii</name>
    <dbReference type="NCBI Taxonomy" id="288768"/>
    <lineage>
        <taxon>Bacteria</taxon>
        <taxon>Pseudomonadati</taxon>
        <taxon>Pseudomonadota</taxon>
        <taxon>Betaproteobacteria</taxon>
        <taxon>Burkholderiales</taxon>
        <taxon>Alcaligenaceae</taxon>
        <taxon>Bordetella</taxon>
    </lineage>
</organism>
<dbReference type="SUPFAM" id="SSF46785">
    <property type="entry name" value="Winged helix' DNA-binding domain"/>
    <property type="match status" value="1"/>
</dbReference>
<dbReference type="InterPro" id="IPR050707">
    <property type="entry name" value="HTH_MetabolicPath_Reg"/>
</dbReference>
<feature type="domain" description="HTH iclR-type" evidence="4">
    <location>
        <begin position="19"/>
        <end position="81"/>
    </location>
</feature>
<dbReference type="InterPro" id="IPR029016">
    <property type="entry name" value="GAF-like_dom_sf"/>
</dbReference>
<dbReference type="Pfam" id="PF09339">
    <property type="entry name" value="HTH_IclR"/>
    <property type="match status" value="1"/>
</dbReference>
<evidence type="ECO:0000313" key="6">
    <source>
        <dbReference type="EMBL" id="SAI00745.1"/>
    </source>
</evidence>
<dbReference type="InterPro" id="IPR036388">
    <property type="entry name" value="WH-like_DNA-bd_sf"/>
</dbReference>
<dbReference type="PROSITE" id="PS51078">
    <property type="entry name" value="ICLR_ED"/>
    <property type="match status" value="1"/>
</dbReference>
<dbReference type="GO" id="GO:0003677">
    <property type="term" value="F:DNA binding"/>
    <property type="evidence" value="ECO:0007669"/>
    <property type="project" value="UniProtKB-KW"/>
</dbReference>
<dbReference type="Gene3D" id="3.30.450.40">
    <property type="match status" value="1"/>
</dbReference>
<keyword evidence="3" id="KW-0804">Transcription</keyword>
<dbReference type="SMART" id="SM00346">
    <property type="entry name" value="HTH_ICLR"/>
    <property type="match status" value="1"/>
</dbReference>
<dbReference type="GO" id="GO:0003700">
    <property type="term" value="F:DNA-binding transcription factor activity"/>
    <property type="evidence" value="ECO:0007669"/>
    <property type="project" value="TreeGrafter"/>
</dbReference>
<evidence type="ECO:0000256" key="2">
    <source>
        <dbReference type="ARBA" id="ARBA00023125"/>
    </source>
</evidence>
<evidence type="ECO:0000313" key="7">
    <source>
        <dbReference type="Proteomes" id="UP000077037"/>
    </source>
</evidence>
<dbReference type="SUPFAM" id="SSF55781">
    <property type="entry name" value="GAF domain-like"/>
    <property type="match status" value="1"/>
</dbReference>
<sequence length="274" mass="29583">MTQDPAIAGQGRFGGPGQNRSLERGLEVLRAFRPGTDLLGNGELAERTGLSRATISRLTQTLVTAGFLEHDRAARAYRLAVPVLSLGHAMRASSPVLRVAVPLMHEVSARLKVNVGLASPDRADMIYLESIRYHRKVSLRTVVAGQRVPIELTSLGRAYLGRLDASERQELLASLKRAHSAAAWRPISAGINEAMAELGRSGYCWTSWQPNVIALAAPLTIACRTLALNFSQPSEEAPAQRARVAAALAPRLLALRDRIESGIEAHDTAALNYA</sequence>
<dbReference type="Gene3D" id="1.10.10.10">
    <property type="entry name" value="Winged helix-like DNA-binding domain superfamily/Winged helix DNA-binding domain"/>
    <property type="match status" value="1"/>
</dbReference>